<comment type="pathway">
    <text evidence="7">Cofactor biosynthesis; adenosylcobalamin biosynthesis; cob(II)yrinate a,c-diamide from sirohydrochlorin (anaerobic route): step 10/10.</text>
</comment>
<dbReference type="NCBIfam" id="NF002204">
    <property type="entry name" value="PRK01077.1"/>
    <property type="match status" value="1"/>
</dbReference>
<dbReference type="InterPro" id="IPR002586">
    <property type="entry name" value="CobQ/CobB/MinD/ParA_Nub-bd_dom"/>
</dbReference>
<dbReference type="Proteomes" id="UP000295063">
    <property type="component" value="Unassembled WGS sequence"/>
</dbReference>
<comment type="caution">
    <text evidence="10">The sequence shown here is derived from an EMBL/GenBank/DDBJ whole genome shotgun (WGS) entry which is preliminary data.</text>
</comment>
<dbReference type="EMBL" id="SLUI01000014">
    <property type="protein sequence ID" value="TCL35083.1"/>
    <property type="molecule type" value="Genomic_DNA"/>
</dbReference>
<dbReference type="SUPFAM" id="SSF52317">
    <property type="entry name" value="Class I glutamine amidotransferase-like"/>
    <property type="match status" value="1"/>
</dbReference>
<dbReference type="Pfam" id="PF01656">
    <property type="entry name" value="CbiA"/>
    <property type="match status" value="1"/>
</dbReference>
<evidence type="ECO:0000256" key="1">
    <source>
        <dbReference type="ARBA" id="ARBA00001946"/>
    </source>
</evidence>
<gene>
    <name evidence="7" type="primary">cbiA</name>
    <name evidence="10" type="ORF">EV210_114101</name>
</gene>
<name>A0A4R1PV02_9FIRM</name>
<evidence type="ECO:0000256" key="5">
    <source>
        <dbReference type="ARBA" id="ARBA00022842"/>
    </source>
</evidence>
<dbReference type="CDD" id="cd03130">
    <property type="entry name" value="GATase1_CobB"/>
    <property type="match status" value="1"/>
</dbReference>
<comment type="cofactor">
    <cofactor evidence="1 7">
        <name>Mg(2+)</name>
        <dbReference type="ChEBI" id="CHEBI:18420"/>
    </cofactor>
</comment>
<evidence type="ECO:0000259" key="8">
    <source>
        <dbReference type="Pfam" id="PF01656"/>
    </source>
</evidence>
<dbReference type="GO" id="GO:0042242">
    <property type="term" value="F:cobyrinic acid a,c-diamide synthase activity"/>
    <property type="evidence" value="ECO:0007669"/>
    <property type="project" value="UniProtKB-UniRule"/>
</dbReference>
<keyword evidence="3 7" id="KW-0547">Nucleotide-binding</keyword>
<dbReference type="PANTHER" id="PTHR43873:SF1">
    <property type="entry name" value="COBYRINATE A,C-DIAMIDE SYNTHASE"/>
    <property type="match status" value="1"/>
</dbReference>
<dbReference type="InterPro" id="IPR027417">
    <property type="entry name" value="P-loop_NTPase"/>
</dbReference>
<comment type="similarity">
    <text evidence="7">Belongs to the CobB/CbiA family.</text>
</comment>
<organism evidence="10 11">
    <name type="scientific">Anaerospora hongkongensis</name>
    <dbReference type="NCBI Taxonomy" id="244830"/>
    <lineage>
        <taxon>Bacteria</taxon>
        <taxon>Bacillati</taxon>
        <taxon>Bacillota</taxon>
        <taxon>Negativicutes</taxon>
        <taxon>Selenomonadales</taxon>
        <taxon>Sporomusaceae</taxon>
        <taxon>Anaerospora</taxon>
    </lineage>
</organism>
<feature type="domain" description="CobB/CobQ-like glutamine amidotransferase" evidence="9">
    <location>
        <begin position="247"/>
        <end position="441"/>
    </location>
</feature>
<feature type="domain" description="CobQ/CobB/MinD/ParA nucleotide binding" evidence="8">
    <location>
        <begin position="9"/>
        <end position="191"/>
    </location>
</feature>
<sequence length="461" mass="50153">MAGLNIPRIVIAGTNSGVGKTTIVTGLLAALRQRGLAVQSYKVGPDYIDPGYHRLASGKPSHNLDTWLVPAEKIADVFLKTAVGNDIAIIEGVMGLYDGGRNGISSTAAIAKLLQAPVVLVVDAKSMGESAAAIVLGYKMYDPEVNLAGVIVNRLGSESHCQMVKEAVERLGVPVLGTVFRNNGLTMPERHLGLKPVTENDAQQTINLMADHIARQVDVERLLTAARQAAPLMPKEVIPNEHKERVRIGVAQDEVFSFYYPESLEILTAQGAELVPFSPLHDSCLPDVQGLLLGGGFPEMFVEKLAANTSMREAIGRVCRCGMPVYAECGGLMYLCRQIVDFEHKAYDMVGVIPAVCEMQMKLETVGYVEATSLSDNILTVKGTALRGHEFHFSRLLTDGDETEFPWAMDFKKMRTGARYLGGYVANNVLASYLHLHFAGNEQAASRFVEQCRNYHGSENC</sequence>
<comment type="function">
    <text evidence="7">Catalyzes the ATP-dependent amidation of the two carboxylate groups at positions a and c of cobyrinate, using either L-glutamine or ammonia as the nitrogen source.</text>
</comment>
<dbReference type="PANTHER" id="PTHR43873">
    <property type="entry name" value="COBYRINATE A,C-DIAMIDE SYNTHASE"/>
    <property type="match status" value="1"/>
</dbReference>
<dbReference type="Gene3D" id="3.40.50.300">
    <property type="entry name" value="P-loop containing nucleotide triphosphate hydrolases"/>
    <property type="match status" value="2"/>
</dbReference>
<comment type="miscellaneous">
    <text evidence="7">The a and c carboxylates of cobyrinate are activated for nucleophilic attack via formation of a phosphorylated intermediate by ATP. CbiA catalyzes first the amidation of the c-carboxylate, and then that of the a-carboxylate.</text>
</comment>
<protein>
    <recommendedName>
        <fullName evidence="7">Cobyrinate a,c-diamide synthase</fullName>
        <ecNumber evidence="7">6.3.5.11</ecNumber>
    </recommendedName>
    <alternativeName>
        <fullName evidence="7">Cobyrinic acid a,c-diamide synthetase</fullName>
    </alternativeName>
</protein>
<evidence type="ECO:0000313" key="10">
    <source>
        <dbReference type="EMBL" id="TCL35083.1"/>
    </source>
</evidence>
<evidence type="ECO:0000256" key="3">
    <source>
        <dbReference type="ARBA" id="ARBA00022741"/>
    </source>
</evidence>
<evidence type="ECO:0000259" key="9">
    <source>
        <dbReference type="Pfam" id="PF07685"/>
    </source>
</evidence>
<dbReference type="InterPro" id="IPR029062">
    <property type="entry name" value="Class_I_gatase-like"/>
</dbReference>
<proteinExistence type="inferred from homology"/>
<keyword evidence="11" id="KW-1185">Reference proteome</keyword>
<dbReference type="RefSeq" id="WP_132082790.1">
    <property type="nucleotide sequence ID" value="NZ_SLUI01000014.1"/>
</dbReference>
<keyword evidence="2 7" id="KW-0436">Ligase</keyword>
<dbReference type="OrthoDB" id="9764035at2"/>
<dbReference type="GO" id="GO:0009236">
    <property type="term" value="P:cobalamin biosynthetic process"/>
    <property type="evidence" value="ECO:0007669"/>
    <property type="project" value="UniProtKB-UniRule"/>
</dbReference>
<dbReference type="InterPro" id="IPR004484">
    <property type="entry name" value="CbiA/CobB_synth"/>
</dbReference>
<feature type="active site" description="Nucleophile" evidence="7">
    <location>
        <position position="329"/>
    </location>
</feature>
<dbReference type="UniPathway" id="UPA00148">
    <property type="reaction ID" value="UER00231"/>
</dbReference>
<evidence type="ECO:0000256" key="6">
    <source>
        <dbReference type="ARBA" id="ARBA00022962"/>
    </source>
</evidence>
<dbReference type="NCBIfam" id="TIGR00379">
    <property type="entry name" value="cobB"/>
    <property type="match status" value="1"/>
</dbReference>
<dbReference type="CDD" id="cd05388">
    <property type="entry name" value="CobB_N"/>
    <property type="match status" value="1"/>
</dbReference>
<dbReference type="Pfam" id="PF07685">
    <property type="entry name" value="GATase_3"/>
    <property type="match status" value="1"/>
</dbReference>
<keyword evidence="4 7" id="KW-0067">ATP-binding</keyword>
<feature type="site" description="Increases nucleophilicity of active site Cys" evidence="7">
    <location>
        <position position="435"/>
    </location>
</feature>
<comment type="domain">
    <text evidence="7">Comprises of two domains. The C-terminal domain contains the binding site for glutamine and catalyzes the hydrolysis of this substrate to glutamate and ammonia. The N-terminal domain is anticipated to bind ATP and cobyrinate and catalyzes the ultimate synthesis of the diamide product. The ammonia produced via the glutaminase domain is probably translocated to the adjacent domain via a molecular tunnel, where it reacts with an activated intermediate.</text>
</comment>
<evidence type="ECO:0000313" key="11">
    <source>
        <dbReference type="Proteomes" id="UP000295063"/>
    </source>
</evidence>
<dbReference type="InterPro" id="IPR011698">
    <property type="entry name" value="GATase_3"/>
</dbReference>
<dbReference type="Gene3D" id="3.40.50.880">
    <property type="match status" value="1"/>
</dbReference>
<comment type="catalytic activity">
    <reaction evidence="7">
        <text>cob(II)yrinate + 2 L-glutamine + 2 ATP + 2 H2O = cob(II)yrinate a,c diamide + 2 L-glutamate + 2 ADP + 2 phosphate + 2 H(+)</text>
        <dbReference type="Rhea" id="RHEA:26289"/>
        <dbReference type="ChEBI" id="CHEBI:15377"/>
        <dbReference type="ChEBI" id="CHEBI:15378"/>
        <dbReference type="ChEBI" id="CHEBI:29985"/>
        <dbReference type="ChEBI" id="CHEBI:30616"/>
        <dbReference type="ChEBI" id="CHEBI:43474"/>
        <dbReference type="ChEBI" id="CHEBI:58359"/>
        <dbReference type="ChEBI" id="CHEBI:58537"/>
        <dbReference type="ChEBI" id="CHEBI:58894"/>
        <dbReference type="ChEBI" id="CHEBI:456216"/>
        <dbReference type="EC" id="6.3.5.11"/>
    </reaction>
</comment>
<keyword evidence="7" id="KW-0169">Cobalamin biosynthesis</keyword>
<evidence type="ECO:0000256" key="4">
    <source>
        <dbReference type="ARBA" id="ARBA00022840"/>
    </source>
</evidence>
<keyword evidence="5 7" id="KW-0460">Magnesium</keyword>
<evidence type="ECO:0000256" key="2">
    <source>
        <dbReference type="ARBA" id="ARBA00022598"/>
    </source>
</evidence>
<evidence type="ECO:0000256" key="7">
    <source>
        <dbReference type="HAMAP-Rule" id="MF_00027"/>
    </source>
</evidence>
<dbReference type="EC" id="6.3.5.11" evidence="7"/>
<dbReference type="PROSITE" id="PS51274">
    <property type="entry name" value="GATASE_COBBQ"/>
    <property type="match status" value="1"/>
</dbReference>
<keyword evidence="6 7" id="KW-0315">Glutamine amidotransferase</keyword>
<dbReference type="SUPFAM" id="SSF52540">
    <property type="entry name" value="P-loop containing nucleoside triphosphate hydrolases"/>
    <property type="match status" value="1"/>
</dbReference>
<accession>A0A4R1PV02</accession>
<dbReference type="HAMAP" id="MF_00027">
    <property type="entry name" value="CobB_CbiA"/>
    <property type="match status" value="1"/>
</dbReference>
<dbReference type="AlphaFoldDB" id="A0A4R1PV02"/>
<dbReference type="GO" id="GO:0005524">
    <property type="term" value="F:ATP binding"/>
    <property type="evidence" value="ECO:0007669"/>
    <property type="project" value="UniProtKB-UniRule"/>
</dbReference>
<reference evidence="10 11" key="1">
    <citation type="submission" date="2019-03" db="EMBL/GenBank/DDBJ databases">
        <title>Genomic Encyclopedia of Type Strains, Phase IV (KMG-IV): sequencing the most valuable type-strain genomes for metagenomic binning, comparative biology and taxonomic classification.</title>
        <authorList>
            <person name="Goeker M."/>
        </authorList>
    </citation>
    <scope>NUCLEOTIDE SEQUENCE [LARGE SCALE GENOMIC DNA]</scope>
    <source>
        <strain evidence="10 11">DSM 15969</strain>
    </source>
</reference>